<accession>A0A0F4XJY8</accession>
<dbReference type="EMBL" id="JZXC01000019">
    <property type="protein sequence ID" value="KKA06309.1"/>
    <property type="molecule type" value="Genomic_DNA"/>
</dbReference>
<dbReference type="PATRIC" id="fig|132476.4.peg.1951"/>
<proteinExistence type="predicted"/>
<evidence type="ECO:0000313" key="2">
    <source>
        <dbReference type="Proteomes" id="UP000033662"/>
    </source>
</evidence>
<name>A0A0F4XJY8_9PSED</name>
<reference evidence="1 2" key="1">
    <citation type="submission" date="2015-03" db="EMBL/GenBank/DDBJ databases">
        <title>Pseudomonas fluorescens 1855-344 Genome sequencing and assembly.</title>
        <authorList>
            <person name="Eng W.W.H."/>
            <person name="Gan H.M."/>
            <person name="Savka M.A."/>
        </authorList>
    </citation>
    <scope>NUCLEOTIDE SEQUENCE [LARGE SCALE GENOMIC DNA]</scope>
    <source>
        <strain evidence="1 2">1855-344</strain>
    </source>
</reference>
<evidence type="ECO:0000313" key="1">
    <source>
        <dbReference type="EMBL" id="KKA06309.1"/>
    </source>
</evidence>
<dbReference type="Proteomes" id="UP000033662">
    <property type="component" value="Unassembled WGS sequence"/>
</dbReference>
<organism evidence="1 2">
    <name type="scientific">Pseudomonas kilonensis</name>
    <dbReference type="NCBI Taxonomy" id="132476"/>
    <lineage>
        <taxon>Bacteria</taxon>
        <taxon>Pseudomonadati</taxon>
        <taxon>Pseudomonadota</taxon>
        <taxon>Gammaproteobacteria</taxon>
        <taxon>Pseudomonadales</taxon>
        <taxon>Pseudomonadaceae</taxon>
        <taxon>Pseudomonas</taxon>
    </lineage>
</organism>
<protein>
    <submittedName>
        <fullName evidence="1">Uncharacterized protein</fullName>
    </submittedName>
</protein>
<sequence length="476" mass="52406">MNEIGTAQSLVELDNFLTQSMAKQQIQALIKEDGLDLILQKVEQLAKSEDESAESGLLVLALLGRLSAVARGRESSIFKMLASTINAATLPALESSTLDGDGKFYAAHSLSQLRASDRADYVLAESVALETAEKARRLLIELVLHSYPTAAKALTAHTAALDNLVGISNSDSRLRKARRISSGWVEVIRSRSFELGERPGEALVKWISALLVGDLREVEESLLFNIVDDGVDILLRIIELRFSHAMLAETYQLLPRAKALLGRARWIHYLSSSKMRPALNMCLREAALVLARQGKTDSTLLDLIHTMYQSKAQMLKELTIHFGEALELDPDVRQWWITGGSVSSSRRAVHKVGNNEDQMIGELLIEVLNTEPSMQALRRTVAPMLEISDPVTASNVISAAAGYAEIAQTALLLARMRKLKKTELKGMVVEFNPLQHELLSSTSQGVREVRVIRDGVQKDFGGSIKTLVKPRVEPLA</sequence>
<comment type="caution">
    <text evidence="1">The sequence shown here is derived from an EMBL/GenBank/DDBJ whole genome shotgun (WGS) entry which is preliminary data.</text>
</comment>
<gene>
    <name evidence="1" type="ORF">VP02_18875</name>
</gene>
<dbReference type="AlphaFoldDB" id="A0A0F4XJY8"/>